<dbReference type="RefSeq" id="WP_149567261.1">
    <property type="nucleotide sequence ID" value="NZ_CP035807.1"/>
</dbReference>
<organism evidence="3 4">
    <name type="scientific">Thiospirochaeta perfilievii</name>
    <dbReference type="NCBI Taxonomy" id="252967"/>
    <lineage>
        <taxon>Bacteria</taxon>
        <taxon>Pseudomonadati</taxon>
        <taxon>Spirochaetota</taxon>
        <taxon>Spirochaetia</taxon>
        <taxon>Spirochaetales</taxon>
        <taxon>Spirochaetaceae</taxon>
        <taxon>Thiospirochaeta</taxon>
    </lineage>
</organism>
<dbReference type="OrthoDB" id="367225at2"/>
<dbReference type="EMBL" id="CP035807">
    <property type="protein sequence ID" value="QEN04004.1"/>
    <property type="molecule type" value="Genomic_DNA"/>
</dbReference>
<dbReference type="Pfam" id="PF03793">
    <property type="entry name" value="PASTA"/>
    <property type="match status" value="2"/>
</dbReference>
<name>A0A5C1QBG3_9SPIO</name>
<sequence length="353" mass="39307">MKNIFKQLFGSKNREKIELTEEELLIREKIEKEFYFKAVWGIIASAVFIVILFAIIFFATLEGQEDTKVPNLIGLKLSEAIIELQERALYPKLTVKNSSPKEKGLIISQDISPGSVVKAGRLINITSSLGGVIDIVGSYEGQTINAVRAELQKLFSSTSSEPILIIGTPIEIVSDEPEGTILSQDPPAGTEITEVTEVTFHISKGKLESSYVVPTMKGLPFLDGLNKITQWPIRYRFTVRNRRNDENPGVIVYQTPDRGITVPWSTIVEMTMTAPEDYPSDFSFGLIELVVSNYPVSLPMKLERVNSEGDIETIFTSRTFGGPLTIPYLEKVGNKLIVTVDGKEINSFTVRQK</sequence>
<proteinExistence type="predicted"/>
<dbReference type="SMART" id="SM00740">
    <property type="entry name" value="PASTA"/>
    <property type="match status" value="2"/>
</dbReference>
<keyword evidence="1" id="KW-0472">Membrane</keyword>
<keyword evidence="1" id="KW-1133">Transmembrane helix</keyword>
<dbReference type="CDD" id="cd06577">
    <property type="entry name" value="PASTA_pknB"/>
    <property type="match status" value="2"/>
</dbReference>
<evidence type="ECO:0000313" key="3">
    <source>
        <dbReference type="EMBL" id="QEN04004.1"/>
    </source>
</evidence>
<reference evidence="3 4" key="1">
    <citation type="submission" date="2019-02" db="EMBL/GenBank/DDBJ databases">
        <authorList>
            <person name="Fomenkov A."/>
            <person name="Dubinina G."/>
            <person name="Grabovich M."/>
            <person name="Vincze T."/>
            <person name="Roberts R.J."/>
        </authorList>
    </citation>
    <scope>NUCLEOTIDE SEQUENCE [LARGE SCALE GENOMIC DNA]</scope>
    <source>
        <strain evidence="3 4">P</strain>
    </source>
</reference>
<keyword evidence="1" id="KW-0812">Transmembrane</keyword>
<dbReference type="Proteomes" id="UP000323824">
    <property type="component" value="Chromosome"/>
</dbReference>
<dbReference type="PROSITE" id="PS51178">
    <property type="entry name" value="PASTA"/>
    <property type="match status" value="2"/>
</dbReference>
<gene>
    <name evidence="3" type="ORF">EW093_04575</name>
</gene>
<feature type="domain" description="PASTA" evidence="2">
    <location>
        <begin position="130"/>
        <end position="204"/>
    </location>
</feature>
<dbReference type="KEGG" id="sper:EW093_04575"/>
<keyword evidence="4" id="KW-1185">Reference proteome</keyword>
<dbReference type="AlphaFoldDB" id="A0A5C1QBG3"/>
<feature type="transmembrane region" description="Helical" evidence="1">
    <location>
        <begin position="34"/>
        <end position="61"/>
    </location>
</feature>
<evidence type="ECO:0000313" key="4">
    <source>
        <dbReference type="Proteomes" id="UP000323824"/>
    </source>
</evidence>
<protein>
    <submittedName>
        <fullName evidence="3">PASTA domain-containing protein</fullName>
    </submittedName>
</protein>
<feature type="domain" description="PASTA" evidence="2">
    <location>
        <begin position="63"/>
        <end position="129"/>
    </location>
</feature>
<dbReference type="Gene3D" id="3.30.10.20">
    <property type="match status" value="2"/>
</dbReference>
<accession>A0A5C1QBG3</accession>
<reference evidence="3 4" key="2">
    <citation type="submission" date="2019-09" db="EMBL/GenBank/DDBJ databases">
        <title>Complete Genome Sequence and Methylome Analysis of free living Spirochaetas.</title>
        <authorList>
            <person name="Leshcheva N."/>
            <person name="Mikheeva N."/>
        </authorList>
    </citation>
    <scope>NUCLEOTIDE SEQUENCE [LARGE SCALE GENOMIC DNA]</scope>
    <source>
        <strain evidence="3 4">P</strain>
    </source>
</reference>
<dbReference type="InterPro" id="IPR005543">
    <property type="entry name" value="PASTA_dom"/>
</dbReference>
<evidence type="ECO:0000259" key="2">
    <source>
        <dbReference type="PROSITE" id="PS51178"/>
    </source>
</evidence>
<evidence type="ECO:0000256" key="1">
    <source>
        <dbReference type="SAM" id="Phobius"/>
    </source>
</evidence>